<evidence type="ECO:0000256" key="11">
    <source>
        <dbReference type="ARBA" id="ARBA00048919"/>
    </source>
</evidence>
<feature type="domain" description="AB hydrolase-1" evidence="12">
    <location>
        <begin position="16"/>
        <end position="255"/>
    </location>
</feature>
<comment type="catalytic activity">
    <reaction evidence="6">
        <text>a 1,3-diacyl-sn-glycerol + H2O = a 1-acyl-sn-glycerol + a fatty acid + H(+)</text>
        <dbReference type="Rhea" id="RHEA:38503"/>
        <dbReference type="ChEBI" id="CHEBI:15377"/>
        <dbReference type="ChEBI" id="CHEBI:15378"/>
        <dbReference type="ChEBI" id="CHEBI:28868"/>
        <dbReference type="ChEBI" id="CHEBI:64683"/>
        <dbReference type="ChEBI" id="CHEBI:77272"/>
    </reaction>
</comment>
<dbReference type="InterPro" id="IPR000073">
    <property type="entry name" value="AB_hydrolase_1"/>
</dbReference>
<dbReference type="EnsemblMetazoa" id="GPPI008808-RA">
    <property type="protein sequence ID" value="GPPI008808-PA"/>
    <property type="gene ID" value="GPPI008808"/>
</dbReference>
<comment type="catalytic activity">
    <reaction evidence="11">
        <text>1-octadecanoyl-2-(5Z,8Z,11Z,14Z-eicosatetraenoyl)-sn-glycerol + H2O = 2-(5Z,8Z,11Z,14Z-eicosatetraenoyl)-glycerol + octadecanoate + H(+)</text>
        <dbReference type="Rhea" id="RHEA:38507"/>
        <dbReference type="ChEBI" id="CHEBI:15377"/>
        <dbReference type="ChEBI" id="CHEBI:15378"/>
        <dbReference type="ChEBI" id="CHEBI:25629"/>
        <dbReference type="ChEBI" id="CHEBI:52392"/>
        <dbReference type="ChEBI" id="CHEBI:75728"/>
    </reaction>
</comment>
<evidence type="ECO:0000259" key="12">
    <source>
        <dbReference type="Pfam" id="PF00561"/>
    </source>
</evidence>
<dbReference type="PANTHER" id="PTHR46118:SF4">
    <property type="entry name" value="PROTEIN ABHD11"/>
    <property type="match status" value="1"/>
</dbReference>
<comment type="similarity">
    <text evidence="1">Belongs to the AB hydrolase superfamily.</text>
</comment>
<evidence type="ECO:0000256" key="3">
    <source>
        <dbReference type="ARBA" id="ARBA00026104"/>
    </source>
</evidence>
<name>A0A1B0AU70_9MUSC</name>
<dbReference type="SUPFAM" id="SSF53474">
    <property type="entry name" value="alpha/beta-Hydrolases"/>
    <property type="match status" value="1"/>
</dbReference>
<evidence type="ECO:0000256" key="8">
    <source>
        <dbReference type="ARBA" id="ARBA00048283"/>
    </source>
</evidence>
<dbReference type="InterPro" id="IPR029058">
    <property type="entry name" value="AB_hydrolase_fold"/>
</dbReference>
<comment type="catalytic activity">
    <reaction evidence="5">
        <text>a 1,2-diacyl-sn-glycerol + H2O = a 2-acylglycerol + a fatty acid + H(+)</text>
        <dbReference type="Rhea" id="RHEA:33275"/>
        <dbReference type="ChEBI" id="CHEBI:15377"/>
        <dbReference type="ChEBI" id="CHEBI:15378"/>
        <dbReference type="ChEBI" id="CHEBI:17389"/>
        <dbReference type="ChEBI" id="CHEBI:17815"/>
        <dbReference type="ChEBI" id="CHEBI:28868"/>
        <dbReference type="EC" id="3.1.1.116"/>
    </reaction>
</comment>
<comment type="catalytic activity">
    <reaction evidence="10">
        <text>1-octadecanoyl-2-(9Z-octadecenoyl)-sn-glycerol + H2O = 2-(9Z-octadecenoyl)-glycerol + octadecanoate + H(+)</text>
        <dbReference type="Rhea" id="RHEA:77103"/>
        <dbReference type="ChEBI" id="CHEBI:15377"/>
        <dbReference type="ChEBI" id="CHEBI:15378"/>
        <dbReference type="ChEBI" id="CHEBI:25629"/>
        <dbReference type="ChEBI" id="CHEBI:73990"/>
        <dbReference type="ChEBI" id="CHEBI:75468"/>
    </reaction>
</comment>
<dbReference type="STRING" id="67801.A0A1B0AU70"/>
<dbReference type="PANTHER" id="PTHR46118">
    <property type="entry name" value="PROTEIN ABHD11"/>
    <property type="match status" value="1"/>
</dbReference>
<dbReference type="Gene3D" id="3.40.50.1820">
    <property type="entry name" value="alpha/beta hydrolase"/>
    <property type="match status" value="1"/>
</dbReference>
<dbReference type="Proteomes" id="UP000092460">
    <property type="component" value="Unassembled WGS sequence"/>
</dbReference>
<dbReference type="Pfam" id="PF00561">
    <property type="entry name" value="Abhydrolase_1"/>
    <property type="match status" value="1"/>
</dbReference>
<comment type="catalytic activity">
    <reaction evidence="8">
        <text>1-octadecanoyl-2-(4Z,7Z,10Z,13Z,16Z,19Z-docosahexaenoyl)-sn-glycerol + H2O = 2-(4Z,7Z,10Z,13Z,16Z,19Z-docosahexaenoyl)-glycerol + octadecanoate + H(+)</text>
        <dbReference type="Rhea" id="RHEA:77107"/>
        <dbReference type="ChEBI" id="CHEBI:15377"/>
        <dbReference type="ChEBI" id="CHEBI:15378"/>
        <dbReference type="ChEBI" id="CHEBI:25629"/>
        <dbReference type="ChEBI" id="CHEBI:77129"/>
        <dbReference type="ChEBI" id="CHEBI:186738"/>
    </reaction>
</comment>
<accession>A0A1B0AU70</accession>
<evidence type="ECO:0000256" key="10">
    <source>
        <dbReference type="ARBA" id="ARBA00048513"/>
    </source>
</evidence>
<proteinExistence type="inferred from homology"/>
<dbReference type="VEuPathDB" id="VectorBase:GPPI008808"/>
<evidence type="ECO:0000313" key="14">
    <source>
        <dbReference type="Proteomes" id="UP000092460"/>
    </source>
</evidence>
<evidence type="ECO:0000313" key="13">
    <source>
        <dbReference type="EnsemblMetazoa" id="GPPI008808-PA"/>
    </source>
</evidence>
<dbReference type="GO" id="GO:0052689">
    <property type="term" value="F:carboxylic ester hydrolase activity"/>
    <property type="evidence" value="ECO:0007669"/>
    <property type="project" value="TreeGrafter"/>
</dbReference>
<evidence type="ECO:0000256" key="6">
    <source>
        <dbReference type="ARBA" id="ARBA00043742"/>
    </source>
</evidence>
<reference evidence="14" key="1">
    <citation type="submission" date="2015-01" db="EMBL/GenBank/DDBJ databases">
        <authorList>
            <person name="Aksoy S."/>
            <person name="Warren W."/>
            <person name="Wilson R.K."/>
        </authorList>
    </citation>
    <scope>NUCLEOTIDE SEQUENCE [LARGE SCALE GENOMIC DNA]</scope>
    <source>
        <strain evidence="14">IAEA</strain>
    </source>
</reference>
<evidence type="ECO:0000256" key="7">
    <source>
        <dbReference type="ARBA" id="ARBA00044064"/>
    </source>
</evidence>
<protein>
    <recommendedName>
        <fullName evidence="7">sn-1-specific diacylglycerol lipase ABHD11</fullName>
        <ecNumber evidence="3">3.1.1.116</ecNumber>
    </recommendedName>
    <alternativeName>
        <fullName evidence="4">Alpha/beta hydrolase domain-containing protein 11</fullName>
    </alternativeName>
</protein>
<reference evidence="13" key="2">
    <citation type="submission" date="2020-05" db="UniProtKB">
        <authorList>
            <consortium name="EnsemblMetazoa"/>
        </authorList>
    </citation>
    <scope>IDENTIFICATION</scope>
    <source>
        <strain evidence="13">IAEA</strain>
    </source>
</reference>
<evidence type="ECO:0000256" key="2">
    <source>
        <dbReference type="ARBA" id="ARBA00022801"/>
    </source>
</evidence>
<keyword evidence="2" id="KW-0378">Hydrolase</keyword>
<dbReference type="PRINTS" id="PR00111">
    <property type="entry name" value="ABHYDROLASE"/>
</dbReference>
<comment type="catalytic activity">
    <reaction evidence="9">
        <text>1,2-didecanoylglycerol + H2O = decanoylglycerol + decanoate + H(+)</text>
        <dbReference type="Rhea" id="RHEA:48596"/>
        <dbReference type="ChEBI" id="CHEBI:11152"/>
        <dbReference type="ChEBI" id="CHEBI:15377"/>
        <dbReference type="ChEBI" id="CHEBI:15378"/>
        <dbReference type="ChEBI" id="CHEBI:27689"/>
        <dbReference type="ChEBI" id="CHEBI:90605"/>
    </reaction>
</comment>
<evidence type="ECO:0000256" key="1">
    <source>
        <dbReference type="ARBA" id="ARBA00008645"/>
    </source>
</evidence>
<dbReference type="EMBL" id="JXJN01003540">
    <property type="status" value="NOT_ANNOTATED_CDS"/>
    <property type="molecule type" value="Genomic_DNA"/>
</dbReference>
<evidence type="ECO:0000256" key="4">
    <source>
        <dbReference type="ARBA" id="ARBA00042703"/>
    </source>
</evidence>
<organism evidence="13 14">
    <name type="scientific">Glossina palpalis gambiensis</name>
    <dbReference type="NCBI Taxonomy" id="67801"/>
    <lineage>
        <taxon>Eukaryota</taxon>
        <taxon>Metazoa</taxon>
        <taxon>Ecdysozoa</taxon>
        <taxon>Arthropoda</taxon>
        <taxon>Hexapoda</taxon>
        <taxon>Insecta</taxon>
        <taxon>Pterygota</taxon>
        <taxon>Neoptera</taxon>
        <taxon>Endopterygota</taxon>
        <taxon>Diptera</taxon>
        <taxon>Brachycera</taxon>
        <taxon>Muscomorpha</taxon>
        <taxon>Hippoboscoidea</taxon>
        <taxon>Glossinidae</taxon>
        <taxon>Glossina</taxon>
    </lineage>
</organism>
<keyword evidence="14" id="KW-1185">Reference proteome</keyword>
<dbReference type="AlphaFoldDB" id="A0A1B0AU70"/>
<evidence type="ECO:0000256" key="5">
    <source>
        <dbReference type="ARBA" id="ARBA00043667"/>
    </source>
</evidence>
<dbReference type="EC" id="3.1.1.116" evidence="3"/>
<sequence length="271" mass="31095">MAYDVHKTSDTNENLPPLIIMHCMLGSKVNWKKLGSILAHKSNRRIFTVDARNHGDSPHTLEHNSILMASDILEFMQARGYNKAAVLGHGMGGRATMYLALNHPDWVERIVILDVSPVGRPQDPITLEQIFILMKGIEIPNNLTLPEGLDMMSKLFSKIMDYSENVNFILKNLRKKPSGEFYWSVNVDALMENLRTYTQLRDQIIQFPPFEGLALFVCGNQSNFVEPDTWPDIQIFFPNSHICWLDSKHLIHMHKPLVLIELVTEFLNKKE</sequence>
<evidence type="ECO:0000256" key="9">
    <source>
        <dbReference type="ARBA" id="ARBA00048504"/>
    </source>
</evidence>
<dbReference type="GO" id="GO:0005739">
    <property type="term" value="C:mitochondrion"/>
    <property type="evidence" value="ECO:0007669"/>
    <property type="project" value="TreeGrafter"/>
</dbReference>